<evidence type="ECO:0000313" key="1">
    <source>
        <dbReference type="Proteomes" id="UP000887569"/>
    </source>
</evidence>
<organism evidence="1 2">
    <name type="scientific">Parascaris univalens</name>
    <name type="common">Nematode worm</name>
    <dbReference type="NCBI Taxonomy" id="6257"/>
    <lineage>
        <taxon>Eukaryota</taxon>
        <taxon>Metazoa</taxon>
        <taxon>Ecdysozoa</taxon>
        <taxon>Nematoda</taxon>
        <taxon>Chromadorea</taxon>
        <taxon>Rhabditida</taxon>
        <taxon>Spirurina</taxon>
        <taxon>Ascaridomorpha</taxon>
        <taxon>Ascaridoidea</taxon>
        <taxon>Ascarididae</taxon>
        <taxon>Parascaris</taxon>
    </lineage>
</organism>
<dbReference type="Proteomes" id="UP000887569">
    <property type="component" value="Unplaced"/>
</dbReference>
<protein>
    <submittedName>
        <fullName evidence="2">Uncharacterized protein</fullName>
    </submittedName>
</protein>
<keyword evidence="1" id="KW-1185">Reference proteome</keyword>
<accession>A0A914ZY55</accession>
<dbReference type="WBParaSite" id="PgE033_g003_t03">
    <property type="protein sequence ID" value="PgE033_g003_t03"/>
    <property type="gene ID" value="PgE033_g003"/>
</dbReference>
<sequence length="53" mass="6085">DKLFDVCLLARVLASSSLSSRNQMKAEIITAMISDLQIHVAKECEFRWFIQLD</sequence>
<proteinExistence type="predicted"/>
<name>A0A914ZY55_PARUN</name>
<evidence type="ECO:0000313" key="2">
    <source>
        <dbReference type="WBParaSite" id="PgE033_g003_t03"/>
    </source>
</evidence>
<reference evidence="2" key="1">
    <citation type="submission" date="2022-11" db="UniProtKB">
        <authorList>
            <consortium name="WormBaseParasite"/>
        </authorList>
    </citation>
    <scope>IDENTIFICATION</scope>
</reference>
<dbReference type="AlphaFoldDB" id="A0A914ZY55"/>